<comment type="catalytic activity">
    <reaction evidence="7 8">
        <text>UDP-alpha-D-glucose + 2 NAD(+) + H2O = UDP-alpha-D-glucuronate + 2 NADH + 3 H(+)</text>
        <dbReference type="Rhea" id="RHEA:23596"/>
        <dbReference type="ChEBI" id="CHEBI:15377"/>
        <dbReference type="ChEBI" id="CHEBI:15378"/>
        <dbReference type="ChEBI" id="CHEBI:57540"/>
        <dbReference type="ChEBI" id="CHEBI:57945"/>
        <dbReference type="ChEBI" id="CHEBI:58052"/>
        <dbReference type="ChEBI" id="CHEBI:58885"/>
        <dbReference type="EC" id="1.1.1.22"/>
    </reaction>
</comment>
<organism evidence="13 14">
    <name type="scientific">Panacibacter ginsenosidivorans</name>
    <dbReference type="NCBI Taxonomy" id="1813871"/>
    <lineage>
        <taxon>Bacteria</taxon>
        <taxon>Pseudomonadati</taxon>
        <taxon>Bacteroidota</taxon>
        <taxon>Chitinophagia</taxon>
        <taxon>Chitinophagales</taxon>
        <taxon>Chitinophagaceae</taxon>
        <taxon>Panacibacter</taxon>
    </lineage>
</organism>
<evidence type="ECO:0000256" key="10">
    <source>
        <dbReference type="PIRSR" id="PIRSR500134-2"/>
    </source>
</evidence>
<accession>A0A5B8V881</accession>
<dbReference type="OrthoDB" id="9803238at2"/>
<sequence>MKIVVVGTGYVGLVTGACLSEVGIEVICVDVNIQKIENLQKGILPIYEPGLEDIVERNFKNGRLQFSTNLAEAIIGAQVVFIAVGTPPGEDGSADLQYVLKVADTVGTYMNGYLVVVTKSTVPVGTAAKVKSAISNALKNRSAYIDFDVASNPEFLKEGAAIDDFLKPDRIVIGVESERAKATLHQLYDPFVLNGHPILFMDIPSAEMTKYAANAMLATKISFMNDIANLCDIVGANVNEVRKGIGSDARIGNKFIYAGIGYGGSCFPKDVKALIQTAEQNNYKLRILKAVDEVNNDQKKVILQKIMKHYNDDVAGKTFAVWGLAFKPKTDDMREAPSLVIIEALLKAGANVQAYDPVSMNEAEHMLDAKVVLTKDAINATKGADALILVTEWPEFRLPNWDKISGNMKDHVIFDGRNIYNGDEMRAKGFDYYGIGIK</sequence>
<dbReference type="InterPro" id="IPR036291">
    <property type="entry name" value="NAD(P)-bd_dom_sf"/>
</dbReference>
<feature type="binding site" evidence="11">
    <location>
        <position position="86"/>
    </location>
    <ligand>
        <name>NAD(+)</name>
        <dbReference type="ChEBI" id="CHEBI:57540"/>
    </ligand>
</feature>
<dbReference type="PROSITE" id="PS51257">
    <property type="entry name" value="PROKAR_LIPOPROTEIN"/>
    <property type="match status" value="1"/>
</dbReference>
<comment type="pathway">
    <text evidence="1">Nucleotide-sugar biosynthesis; UDP-alpha-D-glucuronate biosynthesis; UDP-alpha-D-glucuronate from UDP-alpha-D-glucose: step 1/1.</text>
</comment>
<dbReference type="GO" id="GO:0051287">
    <property type="term" value="F:NAD binding"/>
    <property type="evidence" value="ECO:0007669"/>
    <property type="project" value="InterPro"/>
</dbReference>
<feature type="binding site" evidence="10">
    <location>
        <position position="210"/>
    </location>
    <ligand>
        <name>substrate</name>
    </ligand>
</feature>
<dbReference type="InterPro" id="IPR036220">
    <property type="entry name" value="UDP-Glc/GDP-Man_DH_C_sf"/>
</dbReference>
<dbReference type="RefSeq" id="WP_147189182.1">
    <property type="nucleotide sequence ID" value="NZ_CP042435.1"/>
</dbReference>
<dbReference type="InterPro" id="IPR014026">
    <property type="entry name" value="UDP-Glc/GDP-Man_DH_dimer"/>
</dbReference>
<dbReference type="KEGG" id="pgin:FRZ67_08725"/>
<feature type="binding site" evidence="10">
    <location>
        <begin position="155"/>
        <end position="158"/>
    </location>
    <ligand>
        <name>substrate</name>
    </ligand>
</feature>
<dbReference type="Pfam" id="PF03720">
    <property type="entry name" value="UDPG_MGDP_dh_C"/>
    <property type="match status" value="1"/>
</dbReference>
<keyword evidence="6 8" id="KW-0520">NAD</keyword>
<feature type="binding site" evidence="11">
    <location>
        <position position="35"/>
    </location>
    <ligand>
        <name>NAD(+)</name>
        <dbReference type="ChEBI" id="CHEBI:57540"/>
    </ligand>
</feature>
<dbReference type="EC" id="1.1.1.22" evidence="3 8"/>
<dbReference type="Proteomes" id="UP000321533">
    <property type="component" value="Chromosome"/>
</dbReference>
<feature type="domain" description="UDP-glucose/GDP-mannose dehydrogenase C-terminal" evidence="12">
    <location>
        <begin position="320"/>
        <end position="422"/>
    </location>
</feature>
<dbReference type="SUPFAM" id="SSF52413">
    <property type="entry name" value="UDP-glucose/GDP-mannose dehydrogenase C-terminal domain"/>
    <property type="match status" value="1"/>
</dbReference>
<dbReference type="NCBIfam" id="TIGR03026">
    <property type="entry name" value="NDP-sugDHase"/>
    <property type="match status" value="1"/>
</dbReference>
<evidence type="ECO:0000313" key="13">
    <source>
        <dbReference type="EMBL" id="QEC67375.1"/>
    </source>
</evidence>
<evidence type="ECO:0000256" key="2">
    <source>
        <dbReference type="ARBA" id="ARBA00006601"/>
    </source>
</evidence>
<keyword evidence="5 8" id="KW-0560">Oxidoreductase</keyword>
<dbReference type="PANTHER" id="PTHR43750">
    <property type="entry name" value="UDP-GLUCOSE 6-DEHYDROGENASE TUAD"/>
    <property type="match status" value="1"/>
</dbReference>
<feature type="binding site" evidence="10">
    <location>
        <begin position="255"/>
        <end position="259"/>
    </location>
    <ligand>
        <name>substrate</name>
    </ligand>
</feature>
<evidence type="ECO:0000256" key="6">
    <source>
        <dbReference type="ARBA" id="ARBA00023027"/>
    </source>
</evidence>
<feature type="binding site" evidence="10">
    <location>
        <position position="263"/>
    </location>
    <ligand>
        <name>substrate</name>
    </ligand>
</feature>
<feature type="binding site" evidence="11">
    <location>
        <position position="158"/>
    </location>
    <ligand>
        <name>NAD(+)</name>
        <dbReference type="ChEBI" id="CHEBI:57540"/>
    </ligand>
</feature>
<dbReference type="InterPro" id="IPR014027">
    <property type="entry name" value="UDP-Glc/GDP-Man_DH_C"/>
</dbReference>
<dbReference type="Gene3D" id="3.40.50.720">
    <property type="entry name" value="NAD(P)-binding Rossmann-like Domain"/>
    <property type="match status" value="2"/>
</dbReference>
<dbReference type="InterPro" id="IPR017476">
    <property type="entry name" value="UDP-Glc/GDP-Man"/>
</dbReference>
<feature type="binding site" evidence="11">
    <location>
        <position position="269"/>
    </location>
    <ligand>
        <name>NAD(+)</name>
        <dbReference type="ChEBI" id="CHEBI:57540"/>
    </ligand>
</feature>
<dbReference type="GO" id="GO:0003979">
    <property type="term" value="F:UDP-glucose 6-dehydrogenase activity"/>
    <property type="evidence" value="ECO:0007669"/>
    <property type="project" value="UniProtKB-EC"/>
</dbReference>
<dbReference type="PIRSF" id="PIRSF000124">
    <property type="entry name" value="UDPglc_GDPman_dh"/>
    <property type="match status" value="1"/>
</dbReference>
<feature type="active site" description="Nucleophile" evidence="9">
    <location>
        <position position="266"/>
    </location>
</feature>
<evidence type="ECO:0000256" key="5">
    <source>
        <dbReference type="ARBA" id="ARBA00023002"/>
    </source>
</evidence>
<dbReference type="PANTHER" id="PTHR43750:SF3">
    <property type="entry name" value="UDP-GLUCOSE 6-DEHYDROGENASE TUAD"/>
    <property type="match status" value="1"/>
</dbReference>
<dbReference type="SUPFAM" id="SSF51735">
    <property type="entry name" value="NAD(P)-binding Rossmann-fold domains"/>
    <property type="match status" value="1"/>
</dbReference>
<evidence type="ECO:0000256" key="9">
    <source>
        <dbReference type="PIRSR" id="PIRSR500134-1"/>
    </source>
</evidence>
<dbReference type="GO" id="GO:0006065">
    <property type="term" value="P:UDP-glucuronate biosynthetic process"/>
    <property type="evidence" value="ECO:0007669"/>
    <property type="project" value="UniProtKB-UniPathway"/>
</dbReference>
<gene>
    <name evidence="13" type="ORF">FRZ67_08725</name>
</gene>
<evidence type="ECO:0000256" key="7">
    <source>
        <dbReference type="ARBA" id="ARBA00047473"/>
    </source>
</evidence>
<evidence type="ECO:0000259" key="12">
    <source>
        <dbReference type="SMART" id="SM00984"/>
    </source>
</evidence>
<evidence type="ECO:0000256" key="3">
    <source>
        <dbReference type="ARBA" id="ARBA00012954"/>
    </source>
</evidence>
<feature type="binding site" evidence="11">
    <location>
        <position position="30"/>
    </location>
    <ligand>
        <name>NAD(+)</name>
        <dbReference type="ChEBI" id="CHEBI:57540"/>
    </ligand>
</feature>
<dbReference type="SUPFAM" id="SSF48179">
    <property type="entry name" value="6-phosphogluconate dehydrogenase C-terminal domain-like"/>
    <property type="match status" value="1"/>
</dbReference>
<feature type="binding site" evidence="11">
    <location>
        <position position="334"/>
    </location>
    <ligand>
        <name>NAD(+)</name>
        <dbReference type="ChEBI" id="CHEBI:57540"/>
    </ligand>
</feature>
<evidence type="ECO:0000256" key="11">
    <source>
        <dbReference type="PIRSR" id="PIRSR500134-3"/>
    </source>
</evidence>
<evidence type="ECO:0000256" key="1">
    <source>
        <dbReference type="ARBA" id="ARBA00004701"/>
    </source>
</evidence>
<name>A0A5B8V881_9BACT</name>
<protein>
    <recommendedName>
        <fullName evidence="4 8">UDP-glucose 6-dehydrogenase</fullName>
        <ecNumber evidence="3 8">1.1.1.22</ecNumber>
    </recommendedName>
</protein>
<proteinExistence type="inferred from homology"/>
<dbReference type="UniPathway" id="UPA00038">
    <property type="reaction ID" value="UER00491"/>
</dbReference>
<dbReference type="SMART" id="SM00984">
    <property type="entry name" value="UDPG_MGDP_dh_C"/>
    <property type="match status" value="1"/>
</dbReference>
<reference evidence="13 14" key="1">
    <citation type="journal article" date="2016" name="Int. J. Syst. Evol. Microbiol.">
        <title>Panacibacter ginsenosidivorans gen. nov., sp. nov., with ginsenoside converting activity isolated from soil of a ginseng field.</title>
        <authorList>
            <person name="Siddiqi M.Z."/>
            <person name="Muhammad Shafi S."/>
            <person name="Choi K.D."/>
            <person name="Im W.T."/>
        </authorList>
    </citation>
    <scope>NUCLEOTIDE SEQUENCE [LARGE SCALE GENOMIC DNA]</scope>
    <source>
        <strain evidence="13 14">Gsoil1550</strain>
    </source>
</reference>
<dbReference type="AlphaFoldDB" id="A0A5B8V881"/>
<comment type="similarity">
    <text evidence="2 8">Belongs to the UDP-glucose/GDP-mannose dehydrogenase family.</text>
</comment>
<evidence type="ECO:0000313" key="14">
    <source>
        <dbReference type="Proteomes" id="UP000321533"/>
    </source>
</evidence>
<feature type="binding site" evidence="11">
    <location>
        <position position="121"/>
    </location>
    <ligand>
        <name>NAD(+)</name>
        <dbReference type="ChEBI" id="CHEBI:57540"/>
    </ligand>
</feature>
<dbReference type="GO" id="GO:0000271">
    <property type="term" value="P:polysaccharide biosynthetic process"/>
    <property type="evidence" value="ECO:0007669"/>
    <property type="project" value="InterPro"/>
</dbReference>
<dbReference type="Pfam" id="PF03721">
    <property type="entry name" value="UDPG_MGDP_dh_N"/>
    <property type="match status" value="1"/>
</dbReference>
<evidence type="ECO:0000256" key="4">
    <source>
        <dbReference type="ARBA" id="ARBA00015132"/>
    </source>
</evidence>
<dbReference type="InterPro" id="IPR001732">
    <property type="entry name" value="UDP-Glc/GDP-Man_DH_N"/>
</dbReference>
<dbReference type="InterPro" id="IPR008927">
    <property type="entry name" value="6-PGluconate_DH-like_C_sf"/>
</dbReference>
<evidence type="ECO:0000256" key="8">
    <source>
        <dbReference type="PIRNR" id="PIRNR000124"/>
    </source>
</evidence>
<dbReference type="InterPro" id="IPR028357">
    <property type="entry name" value="UDPglc_DH_bac"/>
</dbReference>
<dbReference type="PIRSF" id="PIRSF500134">
    <property type="entry name" value="UDPglc_DH_bac"/>
    <property type="match status" value="1"/>
</dbReference>
<keyword evidence="14" id="KW-1185">Reference proteome</keyword>
<dbReference type="EMBL" id="CP042435">
    <property type="protein sequence ID" value="QEC67375.1"/>
    <property type="molecule type" value="Genomic_DNA"/>
</dbReference>
<feature type="binding site" evidence="10">
    <location>
        <position position="327"/>
    </location>
    <ligand>
        <name>substrate</name>
    </ligand>
</feature>
<dbReference type="Pfam" id="PF00984">
    <property type="entry name" value="UDPG_MGDP_dh"/>
    <property type="match status" value="1"/>
</dbReference>
<dbReference type="Gene3D" id="1.20.5.100">
    <property type="entry name" value="Cytochrome c1, transmembrane anchor, C-terminal"/>
    <property type="match status" value="1"/>
</dbReference>